<dbReference type="EMBL" id="VIGI01000004">
    <property type="protein sequence ID" value="KAB8301314.1"/>
    <property type="molecule type" value="Genomic_DNA"/>
</dbReference>
<evidence type="ECO:0000313" key="3">
    <source>
        <dbReference type="Proteomes" id="UP000326757"/>
    </source>
</evidence>
<protein>
    <submittedName>
        <fullName evidence="2">Uncharacterized protein</fullName>
    </submittedName>
</protein>
<accession>A0A5N6KD74</accession>
<name>A0A5N6KD74_MONLA</name>
<keyword evidence="3" id="KW-1185">Reference proteome</keyword>
<proteinExistence type="predicted"/>
<feature type="region of interest" description="Disordered" evidence="1">
    <location>
        <begin position="1"/>
        <end position="21"/>
    </location>
</feature>
<reference evidence="2 3" key="1">
    <citation type="submission" date="2019-06" db="EMBL/GenBank/DDBJ databases">
        <title>Genome Sequence of the Brown Rot Fungal Pathogen Monilinia laxa.</title>
        <authorList>
            <person name="De Miccolis Angelini R.M."/>
            <person name="Landi L."/>
            <person name="Abate D."/>
            <person name="Pollastro S."/>
            <person name="Romanazzi G."/>
            <person name="Faretra F."/>
        </authorList>
    </citation>
    <scope>NUCLEOTIDE SEQUENCE [LARGE SCALE GENOMIC DNA]</scope>
    <source>
        <strain evidence="2 3">Mlax316</strain>
    </source>
</reference>
<feature type="region of interest" description="Disordered" evidence="1">
    <location>
        <begin position="67"/>
        <end position="87"/>
    </location>
</feature>
<feature type="compositionally biased region" description="Basic and acidic residues" evidence="1">
    <location>
        <begin position="77"/>
        <end position="87"/>
    </location>
</feature>
<sequence>MTESTNHHPITGSTQHNTKQYTTALYKNDFNSRPKNNSPITNIHVLSIRYVDPSAWDQTLSINIYNPSPGRHSFLIQKREKENTTAQ</sequence>
<comment type="caution">
    <text evidence="2">The sequence shown here is derived from an EMBL/GenBank/DDBJ whole genome shotgun (WGS) entry which is preliminary data.</text>
</comment>
<dbReference type="AlphaFoldDB" id="A0A5N6KD74"/>
<evidence type="ECO:0000256" key="1">
    <source>
        <dbReference type="SAM" id="MobiDB-lite"/>
    </source>
</evidence>
<evidence type="ECO:0000313" key="2">
    <source>
        <dbReference type="EMBL" id="KAB8301314.1"/>
    </source>
</evidence>
<organism evidence="2 3">
    <name type="scientific">Monilinia laxa</name>
    <name type="common">Brown rot fungus</name>
    <name type="synonym">Sclerotinia laxa</name>
    <dbReference type="NCBI Taxonomy" id="61186"/>
    <lineage>
        <taxon>Eukaryota</taxon>
        <taxon>Fungi</taxon>
        <taxon>Dikarya</taxon>
        <taxon>Ascomycota</taxon>
        <taxon>Pezizomycotina</taxon>
        <taxon>Leotiomycetes</taxon>
        <taxon>Helotiales</taxon>
        <taxon>Sclerotiniaceae</taxon>
        <taxon>Monilinia</taxon>
    </lineage>
</organism>
<dbReference type="Proteomes" id="UP000326757">
    <property type="component" value="Unassembled WGS sequence"/>
</dbReference>
<gene>
    <name evidence="2" type="ORF">EYC80_003195</name>
</gene>